<dbReference type="Pfam" id="PF00069">
    <property type="entry name" value="Pkinase"/>
    <property type="match status" value="1"/>
</dbReference>
<reference evidence="8" key="1">
    <citation type="submission" date="2020-10" db="EMBL/GenBank/DDBJ databases">
        <title>Taxonomic study of unclassified bacteria belonging to the class Ktedonobacteria.</title>
        <authorList>
            <person name="Yabe S."/>
            <person name="Wang C.M."/>
            <person name="Zheng Y."/>
            <person name="Sakai Y."/>
            <person name="Cavaletti L."/>
            <person name="Monciardini P."/>
            <person name="Donadio S."/>
        </authorList>
    </citation>
    <scope>NUCLEOTIDE SEQUENCE</scope>
    <source>
        <strain evidence="8">ID150040</strain>
    </source>
</reference>
<dbReference type="Proteomes" id="UP000597444">
    <property type="component" value="Unassembled WGS sequence"/>
</dbReference>
<dbReference type="CDD" id="cd14014">
    <property type="entry name" value="STKc_PknB_like"/>
    <property type="match status" value="1"/>
</dbReference>
<gene>
    <name evidence="8" type="ORF">KSF_022130</name>
</gene>
<dbReference type="PROSITE" id="PS50011">
    <property type="entry name" value="PROTEIN_KINASE_DOM"/>
    <property type="match status" value="1"/>
</dbReference>
<name>A0A8J3IGS6_9CHLR</name>
<keyword evidence="2" id="KW-0808">Transferase</keyword>
<protein>
    <recommendedName>
        <fullName evidence="1">non-specific serine/threonine protein kinase</fullName>
        <ecNumber evidence="1">2.7.11.1</ecNumber>
    </recommendedName>
</protein>
<evidence type="ECO:0000313" key="9">
    <source>
        <dbReference type="Proteomes" id="UP000597444"/>
    </source>
</evidence>
<dbReference type="EMBL" id="BNJK01000001">
    <property type="protein sequence ID" value="GHO92165.1"/>
    <property type="molecule type" value="Genomic_DNA"/>
</dbReference>
<dbReference type="InterPro" id="IPR008271">
    <property type="entry name" value="Ser/Thr_kinase_AS"/>
</dbReference>
<dbReference type="PANTHER" id="PTHR43289:SF6">
    <property type="entry name" value="SERINE_THREONINE-PROTEIN KINASE NEKL-3"/>
    <property type="match status" value="1"/>
</dbReference>
<dbReference type="InterPro" id="IPR017441">
    <property type="entry name" value="Protein_kinase_ATP_BS"/>
</dbReference>
<keyword evidence="5 6" id="KW-0067">ATP-binding</keyword>
<evidence type="ECO:0000259" key="7">
    <source>
        <dbReference type="PROSITE" id="PS50011"/>
    </source>
</evidence>
<dbReference type="GO" id="GO:0004674">
    <property type="term" value="F:protein serine/threonine kinase activity"/>
    <property type="evidence" value="ECO:0007669"/>
    <property type="project" value="UniProtKB-EC"/>
</dbReference>
<proteinExistence type="predicted"/>
<dbReference type="RefSeq" id="WP_220203018.1">
    <property type="nucleotide sequence ID" value="NZ_BNJK01000001.1"/>
</dbReference>
<evidence type="ECO:0000256" key="4">
    <source>
        <dbReference type="ARBA" id="ARBA00022777"/>
    </source>
</evidence>
<organism evidence="8 9">
    <name type="scientific">Reticulibacter mediterranei</name>
    <dbReference type="NCBI Taxonomy" id="2778369"/>
    <lineage>
        <taxon>Bacteria</taxon>
        <taxon>Bacillati</taxon>
        <taxon>Chloroflexota</taxon>
        <taxon>Ktedonobacteria</taxon>
        <taxon>Ktedonobacterales</taxon>
        <taxon>Reticulibacteraceae</taxon>
        <taxon>Reticulibacter</taxon>
    </lineage>
</organism>
<dbReference type="PROSITE" id="PS00108">
    <property type="entry name" value="PROTEIN_KINASE_ST"/>
    <property type="match status" value="1"/>
</dbReference>
<evidence type="ECO:0000256" key="6">
    <source>
        <dbReference type="PROSITE-ProRule" id="PRU10141"/>
    </source>
</evidence>
<dbReference type="GO" id="GO:0005524">
    <property type="term" value="F:ATP binding"/>
    <property type="evidence" value="ECO:0007669"/>
    <property type="project" value="UniProtKB-UniRule"/>
</dbReference>
<dbReference type="SUPFAM" id="SSF56112">
    <property type="entry name" value="Protein kinase-like (PK-like)"/>
    <property type="match status" value="1"/>
</dbReference>
<accession>A0A8J3IGS6</accession>
<keyword evidence="3 6" id="KW-0547">Nucleotide-binding</keyword>
<evidence type="ECO:0000256" key="5">
    <source>
        <dbReference type="ARBA" id="ARBA00022840"/>
    </source>
</evidence>
<dbReference type="PROSITE" id="PS00107">
    <property type="entry name" value="PROTEIN_KINASE_ATP"/>
    <property type="match status" value="1"/>
</dbReference>
<keyword evidence="4" id="KW-0418">Kinase</keyword>
<comment type="caution">
    <text evidence="8">The sequence shown here is derived from an EMBL/GenBank/DDBJ whole genome shotgun (WGS) entry which is preliminary data.</text>
</comment>
<keyword evidence="9" id="KW-1185">Reference proteome</keyword>
<evidence type="ECO:0000256" key="2">
    <source>
        <dbReference type="ARBA" id="ARBA00022679"/>
    </source>
</evidence>
<evidence type="ECO:0000313" key="8">
    <source>
        <dbReference type="EMBL" id="GHO92165.1"/>
    </source>
</evidence>
<dbReference type="Gene3D" id="3.30.200.20">
    <property type="entry name" value="Phosphorylase Kinase, domain 1"/>
    <property type="match status" value="1"/>
</dbReference>
<feature type="domain" description="Protein kinase" evidence="7">
    <location>
        <begin position="11"/>
        <end position="241"/>
    </location>
</feature>
<dbReference type="InterPro" id="IPR011009">
    <property type="entry name" value="Kinase-like_dom_sf"/>
</dbReference>
<sequence>MPLDGILLGHYRLLRLIGSGGMGEVYQGEDIRIARQVAIKVIRTETAMPASEQAKQEAERLFQREMHAIALLDHPHILPLYDFGEEEVQGAKLTYMVMPYRSEGSLTDWLHKRDMSEPLAPQEVAHILAQAASALQHAHDHQIVHQDVKPSNFLYSGSTHPITLLEDTSAFIQKGPDKLNTIAVKADRSAIYLYINHQLVNSTTDTTLDHGNIGFSAVRKLNLSEDTSAKVTYRNVRIWSL</sequence>
<dbReference type="SMART" id="SM00220">
    <property type="entry name" value="S_TKc"/>
    <property type="match status" value="1"/>
</dbReference>
<dbReference type="AlphaFoldDB" id="A0A8J3IGS6"/>
<dbReference type="PANTHER" id="PTHR43289">
    <property type="entry name" value="MITOGEN-ACTIVATED PROTEIN KINASE KINASE KINASE 20-RELATED"/>
    <property type="match status" value="1"/>
</dbReference>
<evidence type="ECO:0000256" key="1">
    <source>
        <dbReference type="ARBA" id="ARBA00012513"/>
    </source>
</evidence>
<dbReference type="InterPro" id="IPR000719">
    <property type="entry name" value="Prot_kinase_dom"/>
</dbReference>
<evidence type="ECO:0000256" key="3">
    <source>
        <dbReference type="ARBA" id="ARBA00022741"/>
    </source>
</evidence>
<feature type="binding site" evidence="6">
    <location>
        <position position="40"/>
    </location>
    <ligand>
        <name>ATP</name>
        <dbReference type="ChEBI" id="CHEBI:30616"/>
    </ligand>
</feature>
<dbReference type="EC" id="2.7.11.1" evidence="1"/>
<dbReference type="Gene3D" id="1.10.510.10">
    <property type="entry name" value="Transferase(Phosphotransferase) domain 1"/>
    <property type="match status" value="1"/>
</dbReference>